<feature type="region of interest" description="Disordered" evidence="1">
    <location>
        <begin position="264"/>
        <end position="283"/>
    </location>
</feature>
<reference evidence="2" key="2">
    <citation type="submission" date="2015-06" db="UniProtKB">
        <authorList>
            <consortium name="EnsemblPlants"/>
        </authorList>
    </citation>
    <scope>IDENTIFICATION</scope>
    <source>
        <strain evidence="2">DM1-3 516 R44</strain>
    </source>
</reference>
<evidence type="ECO:0000313" key="2">
    <source>
        <dbReference type="EnsemblPlants" id="PGSC0003DMT400094638"/>
    </source>
</evidence>
<reference evidence="3" key="1">
    <citation type="journal article" date="2011" name="Nature">
        <title>Genome sequence and analysis of the tuber crop potato.</title>
        <authorList>
            <consortium name="The Potato Genome Sequencing Consortium"/>
        </authorList>
    </citation>
    <scope>NUCLEOTIDE SEQUENCE [LARGE SCALE GENOMIC DNA]</scope>
    <source>
        <strain evidence="3">cv. DM1-3 516 R44</strain>
    </source>
</reference>
<dbReference type="HOGENOM" id="CLU_984855_0_0_1"/>
<dbReference type="EnsemblPlants" id="PGSC0003DMT400094638">
    <property type="protein sequence ID" value="PGSC0003DMT400094638"/>
    <property type="gene ID" value="PGSC0003DMG400044209"/>
</dbReference>
<name>M1DUJ4_SOLTU</name>
<dbReference type="Proteomes" id="UP000011115">
    <property type="component" value="Unassembled WGS sequence"/>
</dbReference>
<dbReference type="InParanoid" id="M1DUJ4"/>
<evidence type="ECO:0000256" key="1">
    <source>
        <dbReference type="SAM" id="MobiDB-lite"/>
    </source>
</evidence>
<dbReference type="PaxDb" id="4113-PGSC0003DMT400094638"/>
<evidence type="ECO:0000313" key="3">
    <source>
        <dbReference type="Proteomes" id="UP000011115"/>
    </source>
</evidence>
<feature type="compositionally biased region" description="Basic and acidic residues" evidence="1">
    <location>
        <begin position="53"/>
        <end position="66"/>
    </location>
</feature>
<sequence length="283" mass="32357">MSSISFDSCDYAMGDYDCDDEGYGCEDNGDYGGYDNSHDQEPNENESYYSGGEYERNVEHNSYGEDRKEEASCGSCYGDEGACERSYSHSESEDGSYDDDRTGYTSHSQDEGKVRYNTLSYKKYEEHAPKACEVSYSYSCGNPCPSQNSVYDHTSSGQSHPRERRECETLKSKDTLSYTSHGNAHYSGFGNQGRYEGYVKGLGTKWIEFPIFKGWRDPEAYLDSELQCEQIFQSHDLRGPERPLFALGQSIMYIKGCVSRGRRRSVKRNMRRPRAKKRRRGRS</sequence>
<feature type="region of interest" description="Disordered" evidence="1">
    <location>
        <begin position="27"/>
        <end position="66"/>
    </location>
</feature>
<keyword evidence="3" id="KW-1185">Reference proteome</keyword>
<organism evidence="2 3">
    <name type="scientific">Solanum tuberosum</name>
    <name type="common">Potato</name>
    <dbReference type="NCBI Taxonomy" id="4113"/>
    <lineage>
        <taxon>Eukaryota</taxon>
        <taxon>Viridiplantae</taxon>
        <taxon>Streptophyta</taxon>
        <taxon>Embryophyta</taxon>
        <taxon>Tracheophyta</taxon>
        <taxon>Spermatophyta</taxon>
        <taxon>Magnoliopsida</taxon>
        <taxon>eudicotyledons</taxon>
        <taxon>Gunneridae</taxon>
        <taxon>Pentapetalae</taxon>
        <taxon>asterids</taxon>
        <taxon>lamiids</taxon>
        <taxon>Solanales</taxon>
        <taxon>Solanaceae</taxon>
        <taxon>Solanoideae</taxon>
        <taxon>Solaneae</taxon>
        <taxon>Solanum</taxon>
    </lineage>
</organism>
<feature type="region of interest" description="Disordered" evidence="1">
    <location>
        <begin position="87"/>
        <end position="111"/>
    </location>
</feature>
<dbReference type="Gramene" id="PGSC0003DMT400094638">
    <property type="protein sequence ID" value="PGSC0003DMT400094638"/>
    <property type="gene ID" value="PGSC0003DMG400044209"/>
</dbReference>
<protein>
    <submittedName>
        <fullName evidence="2">Histidine-rich glycoprotein</fullName>
    </submittedName>
</protein>
<dbReference type="AlphaFoldDB" id="M1DUJ4"/>
<proteinExistence type="predicted"/>
<accession>M1DUJ4</accession>